<evidence type="ECO:0000313" key="2">
    <source>
        <dbReference type="Proteomes" id="UP000295299"/>
    </source>
</evidence>
<organism evidence="1 2">
    <name type="scientific">Mycobacterium phage Kristoff</name>
    <dbReference type="NCBI Taxonomy" id="2517956"/>
    <lineage>
        <taxon>Viruses</taxon>
        <taxon>Duplodnaviria</taxon>
        <taxon>Heunggongvirae</taxon>
        <taxon>Uroviricota</taxon>
        <taxon>Caudoviricetes</taxon>
        <taxon>Fromanvirus</taxon>
        <taxon>Fromanvirus rebeuca</taxon>
    </lineage>
</organism>
<protein>
    <submittedName>
        <fullName evidence="1">Uncharacterized protein</fullName>
    </submittedName>
</protein>
<sequence length="56" mass="6289">MRIQLMVDRERGASPLVVTADIEGFELIDSPEYREHLFDVTVEAMVKGVKGEGLLQ</sequence>
<name>A0A482JJQ1_9CAUD</name>
<accession>A0A482JJQ1</accession>
<reference evidence="1 2" key="1">
    <citation type="submission" date="2019-02" db="EMBL/GenBank/DDBJ databases">
        <authorList>
            <person name="Trepte H.V."/>
            <person name="Ackerson L."/>
            <person name="Cottrell A."/>
            <person name="Drexelius J."/>
            <person name="Eggleston T."/>
            <person name="Schaefer-Sharp M."/>
            <person name="Thorkildsen T."/>
            <person name="Vendrell P."/>
            <person name="Wunderlich H."/>
            <person name="Braley A.B."/>
            <person name="Ettinger W.F."/>
            <person name="Ettinger A.-S.H."/>
            <person name="Anders K.R."/>
            <person name="Garlena R.A."/>
            <person name="Russell D.A."/>
            <person name="Pope W.H."/>
            <person name="Jacobs-Sera D."/>
            <person name="Hendrix R.W."/>
            <person name="Hatfull G.F."/>
        </authorList>
    </citation>
    <scope>NUCLEOTIDE SEQUENCE [LARGE SCALE GENOMIC DNA]</scope>
</reference>
<dbReference type="Proteomes" id="UP000295299">
    <property type="component" value="Segment"/>
</dbReference>
<proteinExistence type="predicted"/>
<evidence type="ECO:0000313" key="1">
    <source>
        <dbReference type="EMBL" id="QBP31992.1"/>
    </source>
</evidence>
<dbReference type="EMBL" id="MK494124">
    <property type="protein sequence ID" value="QBP31992.1"/>
    <property type="molecule type" value="Genomic_DNA"/>
</dbReference>
<gene>
    <name evidence="1" type="primary">43</name>
    <name evidence="1" type="ORF">SEA_KRISTOFF_43</name>
</gene>